<dbReference type="Proteomes" id="UP001172684">
    <property type="component" value="Unassembled WGS sequence"/>
</dbReference>
<dbReference type="InterPro" id="IPR029032">
    <property type="entry name" value="AhpD-like"/>
</dbReference>
<evidence type="ECO:0000313" key="1">
    <source>
        <dbReference type="EMBL" id="KAJ9663569.1"/>
    </source>
</evidence>
<dbReference type="EMBL" id="JAPDRL010000042">
    <property type="protein sequence ID" value="KAJ9663569.1"/>
    <property type="molecule type" value="Genomic_DNA"/>
</dbReference>
<dbReference type="InterPro" id="IPR002347">
    <property type="entry name" value="SDR_fam"/>
</dbReference>
<keyword evidence="2" id="KW-1185">Reference proteome</keyword>
<evidence type="ECO:0000313" key="2">
    <source>
        <dbReference type="Proteomes" id="UP001172684"/>
    </source>
</evidence>
<dbReference type="InterPro" id="IPR036291">
    <property type="entry name" value="NAD(P)-bd_dom_sf"/>
</dbReference>
<dbReference type="Pfam" id="PF00106">
    <property type="entry name" value="adh_short"/>
    <property type="match status" value="1"/>
</dbReference>
<gene>
    <name evidence="1" type="ORF">H2201_005530</name>
</gene>
<dbReference type="PANTHER" id="PTHR28180">
    <property type="entry name" value="CONSERVED MITOCHONDRIAL PROTEIN-RELATED"/>
    <property type="match status" value="1"/>
</dbReference>
<protein>
    <submittedName>
        <fullName evidence="1">Uncharacterized protein</fullName>
    </submittedName>
</protein>
<sequence length="353" mass="39277">MGAVQPAADQAAQDVVSLFEAVEAKFPSKTVGDDKWYLVTLTTLVGGGMPELAADLYSYLIQKPGFSTPESRQALMRRLREALVKCVPIIGVCKPLEAVFSIDKIQRPEDKDYSFSREGWQCDERNHARGAAWQDRIYLHNQANIDELLAAQKDFAWISREITYGLYLSDHTILNDVDTELVVLSGIMIQNLRRREQSWVMAEPATPPQTDLRSKTVIVTGGANGIGAQAVREYYNRGANVVIADLPNVREAAETLISSFAEPARALFIPANIAVWDDMKRLFKATVERFGRVHIVIANAAIMESKSFYDMEVDENGELKEPTESYRVIDVNLKGTMNSNVAPARGETDADDC</sequence>
<dbReference type="InterPro" id="IPR052999">
    <property type="entry name" value="PTS1_Protein"/>
</dbReference>
<dbReference type="Gene3D" id="1.20.1290.10">
    <property type="entry name" value="AhpD-like"/>
    <property type="match status" value="1"/>
</dbReference>
<name>A0ABQ9NPK3_9PEZI</name>
<organism evidence="1 2">
    <name type="scientific">Coniosporium apollinis</name>
    <dbReference type="NCBI Taxonomy" id="61459"/>
    <lineage>
        <taxon>Eukaryota</taxon>
        <taxon>Fungi</taxon>
        <taxon>Dikarya</taxon>
        <taxon>Ascomycota</taxon>
        <taxon>Pezizomycotina</taxon>
        <taxon>Dothideomycetes</taxon>
        <taxon>Dothideomycetes incertae sedis</taxon>
        <taxon>Coniosporium</taxon>
    </lineage>
</organism>
<proteinExistence type="predicted"/>
<reference evidence="1" key="1">
    <citation type="submission" date="2022-10" db="EMBL/GenBank/DDBJ databases">
        <title>Culturing micro-colonial fungi from biological soil crusts in the Mojave desert and describing Neophaeococcomyces mojavensis, and introducing the new genera and species Taxawa tesnikishii.</title>
        <authorList>
            <person name="Kurbessoian T."/>
            <person name="Stajich J.E."/>
        </authorList>
    </citation>
    <scope>NUCLEOTIDE SEQUENCE</scope>
    <source>
        <strain evidence="1">TK_1</strain>
    </source>
</reference>
<dbReference type="PANTHER" id="PTHR28180:SF5">
    <property type="entry name" value="DNA POLYMERASE ALPHA SUBUNIT B"/>
    <property type="match status" value="1"/>
</dbReference>
<accession>A0ABQ9NPK3</accession>
<dbReference type="SUPFAM" id="SSF51735">
    <property type="entry name" value="NAD(P)-binding Rossmann-fold domains"/>
    <property type="match status" value="1"/>
</dbReference>
<dbReference type="PRINTS" id="PR00081">
    <property type="entry name" value="GDHRDH"/>
</dbReference>
<comment type="caution">
    <text evidence="1">The sequence shown here is derived from an EMBL/GenBank/DDBJ whole genome shotgun (WGS) entry which is preliminary data.</text>
</comment>
<dbReference type="Gene3D" id="3.40.50.720">
    <property type="entry name" value="NAD(P)-binding Rossmann-like Domain"/>
    <property type="match status" value="1"/>
</dbReference>